<dbReference type="KEGG" id="cfon:HZU75_05810"/>
<dbReference type="InterPro" id="IPR012902">
    <property type="entry name" value="N_methyl_site"/>
</dbReference>
<evidence type="ECO:0000256" key="5">
    <source>
        <dbReference type="ARBA" id="ARBA00022519"/>
    </source>
</evidence>
<dbReference type="InterPro" id="IPR022346">
    <property type="entry name" value="T2SS_GspH"/>
</dbReference>
<keyword evidence="3" id="KW-1003">Cell membrane</keyword>
<evidence type="ECO:0000259" key="12">
    <source>
        <dbReference type="Pfam" id="PF12019"/>
    </source>
</evidence>
<name>A0A7D5Z4P7_9NEIS</name>
<reference evidence="13 14" key="1">
    <citation type="journal article" date="2016" name="Int. J. Syst. Evol. Microbiol.">
        <title>Chitinibacter fontanus sp. nov., isolated from a spring.</title>
        <authorList>
            <person name="Sheu S.Y."/>
            <person name="Li Y.S."/>
            <person name="Young C.C."/>
            <person name="Chen W.M."/>
        </authorList>
    </citation>
    <scope>NUCLEOTIDE SEQUENCE [LARGE SCALE GENOMIC DNA]</scope>
    <source>
        <strain evidence="13 14">STM-7</strain>
    </source>
</reference>
<evidence type="ECO:0000256" key="1">
    <source>
        <dbReference type="ARBA" id="ARBA00004377"/>
    </source>
</evidence>
<evidence type="ECO:0000256" key="11">
    <source>
        <dbReference type="SAM" id="Phobius"/>
    </source>
</evidence>
<organism evidence="13 14">
    <name type="scientific">Chitinibacter fontanus</name>
    <dbReference type="NCBI Taxonomy" id="1737446"/>
    <lineage>
        <taxon>Bacteria</taxon>
        <taxon>Pseudomonadati</taxon>
        <taxon>Pseudomonadota</taxon>
        <taxon>Betaproteobacteria</taxon>
        <taxon>Neisseriales</taxon>
        <taxon>Chitinibacteraceae</taxon>
        <taxon>Chitinibacter</taxon>
    </lineage>
</organism>
<evidence type="ECO:0000256" key="10">
    <source>
        <dbReference type="ARBA" id="ARBA00030775"/>
    </source>
</evidence>
<dbReference type="GO" id="GO:0015627">
    <property type="term" value="C:type II protein secretion system complex"/>
    <property type="evidence" value="ECO:0007669"/>
    <property type="project" value="InterPro"/>
</dbReference>
<dbReference type="Pfam" id="PF12019">
    <property type="entry name" value="GspH"/>
    <property type="match status" value="1"/>
</dbReference>
<keyword evidence="14" id="KW-1185">Reference proteome</keyword>
<dbReference type="GO" id="GO:0005886">
    <property type="term" value="C:plasma membrane"/>
    <property type="evidence" value="ECO:0007669"/>
    <property type="project" value="UniProtKB-SubCell"/>
</dbReference>
<evidence type="ECO:0000256" key="7">
    <source>
        <dbReference type="ARBA" id="ARBA00022989"/>
    </source>
</evidence>
<dbReference type="Gene3D" id="3.55.40.10">
    <property type="entry name" value="minor pseudopilin epsh domain"/>
    <property type="match status" value="1"/>
</dbReference>
<sequence>MSVNLIHLRPQSGFTLLEILVVTAIILIATSFVAFKFNRGSGVPEAAERLVLQFEAARDEAVAKGHLLAWTSDGAAYQFWVQTERLEWEPISNNDALRSTRLADEVRISAQSVNQQARPLGERVLFPSDGVIEPFVIELQGGEQKLRVVADVMGRFALDDGRSPVPASGVPQVAP</sequence>
<evidence type="ECO:0000313" key="14">
    <source>
        <dbReference type="Proteomes" id="UP000510822"/>
    </source>
</evidence>
<keyword evidence="5" id="KW-0997">Cell inner membrane</keyword>
<dbReference type="NCBIfam" id="TIGR01708">
    <property type="entry name" value="typeII_sec_gspH"/>
    <property type="match status" value="1"/>
</dbReference>
<comment type="subcellular location">
    <subcellularLocation>
        <location evidence="1">Cell inner membrane</location>
        <topology evidence="1">Single-pass membrane protein</topology>
    </subcellularLocation>
</comment>
<keyword evidence="7 11" id="KW-1133">Transmembrane helix</keyword>
<dbReference type="InterPro" id="IPR045584">
    <property type="entry name" value="Pilin-like"/>
</dbReference>
<dbReference type="NCBIfam" id="TIGR02532">
    <property type="entry name" value="IV_pilin_GFxxxE"/>
    <property type="match status" value="1"/>
</dbReference>
<gene>
    <name evidence="13" type="primary">gspH</name>
    <name evidence="13" type="ORF">HZU75_05810</name>
</gene>
<feature type="transmembrane region" description="Helical" evidence="11">
    <location>
        <begin position="12"/>
        <end position="35"/>
    </location>
</feature>
<keyword evidence="8 11" id="KW-0472">Membrane</keyword>
<keyword evidence="6 11" id="KW-0812">Transmembrane</keyword>
<protein>
    <recommendedName>
        <fullName evidence="2">Type II secretion system protein H</fullName>
    </recommendedName>
    <alternativeName>
        <fullName evidence="10">General secretion pathway protein H</fullName>
    </alternativeName>
</protein>
<evidence type="ECO:0000256" key="2">
    <source>
        <dbReference type="ARBA" id="ARBA00021549"/>
    </source>
</evidence>
<dbReference type="SUPFAM" id="SSF54523">
    <property type="entry name" value="Pili subunits"/>
    <property type="match status" value="1"/>
</dbReference>
<dbReference type="GO" id="GO:0015628">
    <property type="term" value="P:protein secretion by the type II secretion system"/>
    <property type="evidence" value="ECO:0007669"/>
    <property type="project" value="InterPro"/>
</dbReference>
<dbReference type="Pfam" id="PF07963">
    <property type="entry name" value="N_methyl"/>
    <property type="match status" value="1"/>
</dbReference>
<evidence type="ECO:0000313" key="13">
    <source>
        <dbReference type="EMBL" id="QLI81083.1"/>
    </source>
</evidence>
<accession>A0A7D5Z4P7</accession>
<evidence type="ECO:0000256" key="4">
    <source>
        <dbReference type="ARBA" id="ARBA00022481"/>
    </source>
</evidence>
<evidence type="ECO:0000256" key="6">
    <source>
        <dbReference type="ARBA" id="ARBA00022692"/>
    </source>
</evidence>
<evidence type="ECO:0000256" key="8">
    <source>
        <dbReference type="ARBA" id="ARBA00023136"/>
    </source>
</evidence>
<evidence type="ECO:0000256" key="3">
    <source>
        <dbReference type="ARBA" id="ARBA00022475"/>
    </source>
</evidence>
<dbReference type="PROSITE" id="PS00409">
    <property type="entry name" value="PROKAR_NTER_METHYL"/>
    <property type="match status" value="1"/>
</dbReference>
<dbReference type="Proteomes" id="UP000510822">
    <property type="component" value="Chromosome"/>
</dbReference>
<dbReference type="EMBL" id="CP058952">
    <property type="protein sequence ID" value="QLI81083.1"/>
    <property type="molecule type" value="Genomic_DNA"/>
</dbReference>
<dbReference type="AlphaFoldDB" id="A0A7D5Z4P7"/>
<comment type="similarity">
    <text evidence="9">Belongs to the GSP H family.</text>
</comment>
<keyword evidence="4" id="KW-0488">Methylation</keyword>
<dbReference type="InterPro" id="IPR049875">
    <property type="entry name" value="TypeII_GspH"/>
</dbReference>
<feature type="domain" description="General secretion pathway GspH" evidence="12">
    <location>
        <begin position="46"/>
        <end position="150"/>
    </location>
</feature>
<dbReference type="RefSeq" id="WP_180308214.1">
    <property type="nucleotide sequence ID" value="NZ_CP058952.1"/>
</dbReference>
<evidence type="ECO:0000256" key="9">
    <source>
        <dbReference type="ARBA" id="ARBA00025772"/>
    </source>
</evidence>
<proteinExistence type="inferred from homology"/>